<feature type="transmembrane region" description="Helical" evidence="8">
    <location>
        <begin position="1627"/>
        <end position="1645"/>
    </location>
</feature>
<dbReference type="InterPro" id="IPR005828">
    <property type="entry name" value="MFS_sugar_transport-like"/>
</dbReference>
<organism evidence="10 11">
    <name type="scientific">Sphaceloma murrayae</name>
    <dbReference type="NCBI Taxonomy" id="2082308"/>
    <lineage>
        <taxon>Eukaryota</taxon>
        <taxon>Fungi</taxon>
        <taxon>Dikarya</taxon>
        <taxon>Ascomycota</taxon>
        <taxon>Pezizomycotina</taxon>
        <taxon>Dothideomycetes</taxon>
        <taxon>Dothideomycetidae</taxon>
        <taxon>Myriangiales</taxon>
        <taxon>Elsinoaceae</taxon>
        <taxon>Sphaceloma</taxon>
    </lineage>
</organism>
<evidence type="ECO:0000256" key="1">
    <source>
        <dbReference type="ARBA" id="ARBA00004141"/>
    </source>
</evidence>
<feature type="transmembrane region" description="Helical" evidence="8">
    <location>
        <begin position="2012"/>
        <end position="2033"/>
    </location>
</feature>
<dbReference type="InterPro" id="IPR036890">
    <property type="entry name" value="HATPase_C_sf"/>
</dbReference>
<feature type="region of interest" description="Disordered" evidence="7">
    <location>
        <begin position="1565"/>
        <end position="1588"/>
    </location>
</feature>
<dbReference type="GO" id="GO:0022857">
    <property type="term" value="F:transmembrane transporter activity"/>
    <property type="evidence" value="ECO:0007669"/>
    <property type="project" value="InterPro"/>
</dbReference>
<dbReference type="InterPro" id="IPR003663">
    <property type="entry name" value="Sugar/inositol_transpt"/>
</dbReference>
<gene>
    <name evidence="10" type="ORF">CAC42_5916</name>
</gene>
<reference evidence="10 11" key="1">
    <citation type="submission" date="2017-06" db="EMBL/GenBank/DDBJ databases">
        <title>Draft genome sequence of a variant of Elsinoe murrayae.</title>
        <authorList>
            <person name="Cheng Q."/>
        </authorList>
    </citation>
    <scope>NUCLEOTIDE SEQUENCE [LARGE SCALE GENOMIC DNA]</scope>
    <source>
        <strain evidence="10 11">CQ-2017a</strain>
    </source>
</reference>
<feature type="region of interest" description="Disordered" evidence="7">
    <location>
        <begin position="2386"/>
        <end position="2459"/>
    </location>
</feature>
<feature type="compositionally biased region" description="Low complexity" evidence="7">
    <location>
        <begin position="1758"/>
        <end position="1773"/>
    </location>
</feature>
<evidence type="ECO:0000256" key="3">
    <source>
        <dbReference type="ARBA" id="ARBA00022448"/>
    </source>
</evidence>
<evidence type="ECO:0000313" key="11">
    <source>
        <dbReference type="Proteomes" id="UP000243797"/>
    </source>
</evidence>
<evidence type="ECO:0000259" key="9">
    <source>
        <dbReference type="PROSITE" id="PS50850"/>
    </source>
</evidence>
<evidence type="ECO:0000256" key="2">
    <source>
        <dbReference type="ARBA" id="ARBA00010992"/>
    </source>
</evidence>
<comment type="caution">
    <text evidence="10">The sequence shown here is derived from an EMBL/GenBank/DDBJ whole genome shotgun (WGS) entry which is preliminary data.</text>
</comment>
<dbReference type="Gene3D" id="3.30.565.10">
    <property type="entry name" value="Histidine kinase-like ATPase, C-terminal domain"/>
    <property type="match status" value="1"/>
</dbReference>
<feature type="compositionally biased region" description="Polar residues" evidence="7">
    <location>
        <begin position="1570"/>
        <end position="1587"/>
    </location>
</feature>
<keyword evidence="5 8" id="KW-1133">Transmembrane helix</keyword>
<dbReference type="NCBIfam" id="NF047352">
    <property type="entry name" value="P_loop_sacsin"/>
    <property type="match status" value="1"/>
</dbReference>
<dbReference type="FunFam" id="1.20.1250.20:FF:000119">
    <property type="entry name" value="MFS monosaccharide transporter, putative"/>
    <property type="match status" value="1"/>
</dbReference>
<dbReference type="NCBIfam" id="TIGR00879">
    <property type="entry name" value="SP"/>
    <property type="match status" value="1"/>
</dbReference>
<dbReference type="Gene3D" id="1.20.1250.20">
    <property type="entry name" value="MFS general substrate transporter like domains"/>
    <property type="match status" value="1"/>
</dbReference>
<feature type="transmembrane region" description="Helical" evidence="8">
    <location>
        <begin position="1914"/>
        <end position="1931"/>
    </location>
</feature>
<feature type="transmembrane region" description="Helical" evidence="8">
    <location>
        <begin position="2325"/>
        <end position="2344"/>
    </location>
</feature>
<feature type="compositionally biased region" description="Basic and acidic residues" evidence="7">
    <location>
        <begin position="1510"/>
        <end position="1523"/>
    </location>
</feature>
<dbReference type="PROSITE" id="PS00217">
    <property type="entry name" value="SUGAR_TRANSPORT_2"/>
    <property type="match status" value="1"/>
</dbReference>
<keyword evidence="3" id="KW-0813">Transport</keyword>
<protein>
    <recommendedName>
        <fullName evidence="9">Major facilitator superfamily (MFS) profile domain-containing protein</fullName>
    </recommendedName>
</protein>
<feature type="region of interest" description="Disordered" evidence="7">
    <location>
        <begin position="1740"/>
        <end position="1773"/>
    </location>
</feature>
<dbReference type="PRINTS" id="PR00171">
    <property type="entry name" value="SUGRTRNSPORT"/>
</dbReference>
<feature type="transmembrane region" description="Helical" evidence="8">
    <location>
        <begin position="1957"/>
        <end position="1976"/>
    </location>
</feature>
<dbReference type="InterPro" id="IPR022155">
    <property type="entry name" value="DUF3684"/>
</dbReference>
<dbReference type="InterPro" id="IPR058210">
    <property type="entry name" value="SACS/Nov_dom"/>
</dbReference>
<dbReference type="InterPro" id="IPR020846">
    <property type="entry name" value="MFS_dom"/>
</dbReference>
<feature type="compositionally biased region" description="Basic and acidic residues" evidence="7">
    <location>
        <begin position="1859"/>
        <end position="1876"/>
    </location>
</feature>
<keyword evidence="4 8" id="KW-0812">Transmembrane</keyword>
<comment type="similarity">
    <text evidence="2">Belongs to the major facilitator superfamily. Sugar transporter (TC 2.A.1.1) family.</text>
</comment>
<feature type="transmembrane region" description="Helical" evidence="8">
    <location>
        <begin position="2078"/>
        <end position="2097"/>
    </location>
</feature>
<proteinExistence type="inferred from homology"/>
<dbReference type="Proteomes" id="UP000243797">
    <property type="component" value="Unassembled WGS sequence"/>
</dbReference>
<dbReference type="PROSITE" id="PS50850">
    <property type="entry name" value="MFS"/>
    <property type="match status" value="1"/>
</dbReference>
<name>A0A2K1QZJ0_9PEZI</name>
<dbReference type="InParanoid" id="A0A2K1QZJ0"/>
<feature type="domain" description="Major facilitator superfamily (MFS) profile" evidence="9">
    <location>
        <begin position="1918"/>
        <end position="2348"/>
    </location>
</feature>
<feature type="region of interest" description="Disordered" evidence="7">
    <location>
        <begin position="1452"/>
        <end position="1549"/>
    </location>
</feature>
<feature type="compositionally biased region" description="Basic and acidic residues" evidence="7">
    <location>
        <begin position="1531"/>
        <end position="1544"/>
    </location>
</feature>
<feature type="compositionally biased region" description="Basic and acidic residues" evidence="7">
    <location>
        <begin position="2411"/>
        <end position="2424"/>
    </location>
</feature>
<feature type="compositionally biased region" description="Low complexity" evidence="7">
    <location>
        <begin position="1462"/>
        <end position="1476"/>
    </location>
</feature>
<comment type="subcellular location">
    <subcellularLocation>
        <location evidence="1">Membrane</location>
        <topology evidence="1">Multi-pass membrane protein</topology>
    </subcellularLocation>
</comment>
<evidence type="ECO:0000256" key="4">
    <source>
        <dbReference type="ARBA" id="ARBA00022692"/>
    </source>
</evidence>
<feature type="transmembrane region" description="Helical" evidence="8">
    <location>
        <begin position="2164"/>
        <end position="2187"/>
    </location>
</feature>
<evidence type="ECO:0000256" key="8">
    <source>
        <dbReference type="SAM" id="Phobius"/>
    </source>
</evidence>
<dbReference type="OrthoDB" id="10031156at2759"/>
<feature type="region of interest" description="Disordered" evidence="7">
    <location>
        <begin position="1828"/>
        <end position="1880"/>
    </location>
</feature>
<keyword evidence="11" id="KW-1185">Reference proteome</keyword>
<dbReference type="Pfam" id="PF00083">
    <property type="entry name" value="Sugar_tr"/>
    <property type="match status" value="1"/>
</dbReference>
<evidence type="ECO:0000256" key="5">
    <source>
        <dbReference type="ARBA" id="ARBA00022989"/>
    </source>
</evidence>
<dbReference type="GO" id="GO:0016020">
    <property type="term" value="C:membrane"/>
    <property type="evidence" value="ECO:0007669"/>
    <property type="project" value="UniProtKB-SubCell"/>
</dbReference>
<evidence type="ECO:0000256" key="7">
    <source>
        <dbReference type="SAM" id="MobiDB-lite"/>
    </source>
</evidence>
<sequence>MAVDYAKLREQTLGSGLDEEAVTVNTRALIDKVLARYSGEWTTLRELIQNAADASATKVVIRFETSPSSTVPVPHGADSAARLKHVVLHHTLRRLLVSNNGQAFGENDWARLKRIAEGNPDETKIGAFGVGFYSVFADCETPFVTSGDQTMAFYWKGNSLFTRRGKLEKGQGVGDTCFLLDYRNTGSAVPGLLSLCQFLSTSLTFVGLEEIELWLDEWCLLRLGKKSAPAAAVSIPPEVNPKTKDGLMKIVAVEYQNAQIDGRWANVVAWDRKTLNAAEVQTVEAAQPTQSLRSFFSRFTSTTSGGNAAQRKAAKEEEAVQKAVSENLAAESTATVFLRISTVSVSTHVSKQLAAELERATKKPPPKKTKIAILTSSFDETSASLSSLSGLGSGKAQEIFASVLPSRNGRIFIGFPTAQTTGLLAHISAPSVIPTVERESIDLNARYVRTWNHEMLRVAGIACRVAYTGEMSDLKARIDRRLRASKSTKITKEDLESVIPAAVHAFKQYTFQESTPSSQVGQIIEEAFWTCNQKASIDVLSSRGVLPSVQVRLATEDLSFVEGIPVIPDQIVDKAGPFLQKLQEYGLLTEITTKDIKKELESQAISEDQLSELLKWAGRKIDRDELDTSALRNLFDGTVATLSDETAKLYSGPVLLLGGIEAFPAVAKIPAELPMPPTTIPFQFIRGIPKGHLESFGWNELQLVPWLRYIIERDGNGFTSEQSITRSAAFAGQILPVLSKGWDTLSQSSKTTVIELLKPRTVIPTKLGMKKPPQAYFASVRLFDDLPTIHGLSATKEKFLSALGVRKTVELSVVFERLMSNSENAKDKKWSHMDLIKYLVSVRDDIPPADIEKLRKTPICPAEKKGGATPGLFVISDLFEPKTPLRDLGLQLLYWPEPFRLASPEAKFLQFLGLKAYPTVPELVEIMSKAAKGGDAKLYEAAMLYFIANHYPNGYRRFPIENVTVPFLPLAGQDLSRLSTPGSVFTKRGCAVLGFDILREDLHPQASILGVQQDPPINFCAERLLRNPPKTRIEAKTVFSYFAGRLNEIGAAGIIAERLSNTPIVPVKSRASTSEKEVTYKMATPRSCFLGDSKTYGEIFDFVDFGAEANAFLLKIGSKHEPNAVELSQMMIREPARLLNTLGADKYLSLLRRLAENVNALKADKTLWASMKRATCLIAVREVSVSSNGAHMPEEEEAEEEEESAIKEYSLAPSANVVLVDDYVSYRLFRDRLLAAPQEEALEAFYAALGTPWLGSLVENNQSMGPILKDQSGAERYRKLIIERCRLFLHDHMADAVRHDARWMEKVLQVRATSSLTLRKTLKGTNATHTEKMTAALHRDTKNDATLYITAKADLYEVSRAIMPLLLKRPKQQDYLALEMIMESDLRRLKTKGYNVDRILRQKAAEHRIAEAERQRQMQEEQEKMAEEERRWQQTLAEQKALPVPVEAAAKEDTHDQMPSMPGAFQSSPSQSGSSRPKSKGQKSFFSNLTKQLGFNSESETQPTSPTDVPDAKRNSIIKKDPDAPPPYTDNTERALEPKSKGPEKVTPPHQLQQNLVHAIQASRAHDSGSIFSPPSTQEIKEQSSFCDSRPGQDLTFVADSQPGIKIFLSRTLSQDARNDILRANAAALHAFAILLLDIGSVFLLKPQSLHIFYNETGSSIAFNNNGSLFCNLRFFLQLHWTGYAEAQMKKDAAVYWWVTLCHELAHNLVSEHGSQHEYFTESFVTMYFGRMVQKPYTGKIPSHNNTHRKPANIPLHSLSSSSRSNTVASNSATVVGSREVSFDEKRTGLHHRTRSWSSSHSLESPVGSDFSLWSDTGDLVDQLAAENDPLRPQGNGEAYELAERGTRRGKKVRYQDSGNERGEHKGDRVPKKEDIPIPNPTRLPVGLGHRLLAAVMAPNDGPSRMHGLHGKKLIYFTSVFVSLGVFLFGYDQGVMSGIITGAFFKDYFNQPSRAEIGTMVAILEVGAFIASLVVGRIGDILGRRKTILYGAAVFFIGGAFQTFATGMPMMLVGRIIAGLGVGALSTIVPVYQSEISPPHNRGKLACIEFTGNITGYAASVWVDYFCSYIASDWSWRLPLLMQCVMGGLLGVGSFLIPESPRWLLDNDHDEEGIVVIANLYGKGDIHNQNARDEYREIKMNVLLQRQEGERTYREMFRKYYKRVFIAMSAQALAQLNGINVISYYAPLVFEQAGWTGRSAILMTGINSLTYLASTVPPWYLVDRLGRRPILLWGAVAMIISLSLISYFIFIDIHLTPTLVVVFVMIYNAAFGASWGPIPWLYPPEILPLSIRAKGASLSTASNWAFNWLVGEMTPILQELIKWRLYLLHAFFCAVSFVVVWFIYPETANVRLEDMNSLFGDATTAAPTPQQIAEAESLFSGRSPVPSFRLGDDEQDGQIPNMDLNPPEPGEDAKNNVSKGREGGEGVGGWISNLVKKGKPTDKGGAGSGKYKRIAEDEE</sequence>
<dbReference type="CDD" id="cd17356">
    <property type="entry name" value="MFS_HXT"/>
    <property type="match status" value="1"/>
</dbReference>
<dbReference type="Pfam" id="PF12449">
    <property type="entry name" value="DUF3684"/>
    <property type="match status" value="1"/>
</dbReference>
<keyword evidence="6 8" id="KW-0472">Membrane</keyword>
<evidence type="ECO:0000313" key="10">
    <source>
        <dbReference type="EMBL" id="PNS20466.1"/>
    </source>
</evidence>
<feature type="transmembrane region" description="Helical" evidence="8">
    <location>
        <begin position="2230"/>
        <end position="2251"/>
    </location>
</feature>
<dbReference type="InterPro" id="IPR036259">
    <property type="entry name" value="MFS_trans_sf"/>
</dbReference>
<feature type="region of interest" description="Disordered" evidence="7">
    <location>
        <begin position="1411"/>
        <end position="1432"/>
    </location>
</feature>
<dbReference type="InterPro" id="IPR005829">
    <property type="entry name" value="Sugar_transporter_CS"/>
</dbReference>
<dbReference type="SUPFAM" id="SSF55874">
    <property type="entry name" value="ATPase domain of HSP90 chaperone/DNA topoisomerase II/histidine kinase"/>
    <property type="match status" value="1"/>
</dbReference>
<accession>A0A2K1QZJ0</accession>
<feature type="transmembrane region" description="Helical" evidence="8">
    <location>
        <begin position="2257"/>
        <end position="2282"/>
    </location>
</feature>
<feature type="transmembrane region" description="Helical" evidence="8">
    <location>
        <begin position="2199"/>
        <end position="2221"/>
    </location>
</feature>
<feature type="transmembrane region" description="Helical" evidence="8">
    <location>
        <begin position="1988"/>
        <end position="2006"/>
    </location>
</feature>
<dbReference type="SUPFAM" id="SSF103473">
    <property type="entry name" value="MFS general substrate transporter"/>
    <property type="match status" value="1"/>
</dbReference>
<dbReference type="Pfam" id="PF25794">
    <property type="entry name" value="SACS"/>
    <property type="match status" value="1"/>
</dbReference>
<dbReference type="PANTHER" id="PTHR47839:SF1">
    <property type="entry name" value="DOMAIN PROTEIN, PUTATIVE (AFU_ORTHOLOGUE AFUA_6G04830)-RELATED"/>
    <property type="match status" value="1"/>
</dbReference>
<feature type="compositionally biased region" description="Polar residues" evidence="7">
    <location>
        <begin position="1485"/>
        <end position="1507"/>
    </location>
</feature>
<dbReference type="PANTHER" id="PTHR47839">
    <property type="entry name" value="DOMAIN PROTEIN, PUTATIVE (AFU_ORTHOLOGUE AFUA_6G04830)-RELATED"/>
    <property type="match status" value="1"/>
</dbReference>
<evidence type="ECO:0000256" key="6">
    <source>
        <dbReference type="ARBA" id="ARBA00023136"/>
    </source>
</evidence>
<dbReference type="EMBL" id="NKHZ01000025">
    <property type="protein sequence ID" value="PNS20466.1"/>
    <property type="molecule type" value="Genomic_DNA"/>
</dbReference>